<comment type="caution">
    <text evidence="1">The sequence shown here is derived from an EMBL/GenBank/DDBJ whole genome shotgun (WGS) entry which is preliminary data.</text>
</comment>
<sequence length="531" mass="58065">MAKSSADDEELRRACEAAIEGTKQKIVMSIRVAKSRGIWGKSGKLGRNMAKPRVLALSTKAKAQRTKAFLRVLKYSTGGVLEGGVQPVVPGSKGVSNSVSVIALHSAGFIQQPAKLYKLKHLSKVEVIANDPSGCTFMLGFDNLRSQSVAPPQWTMRNIDDSLPGASCRGRGQHLEIWDPMESPKAWPWEVTQNRLLLCILNICKDVLGRLPKVVGPSSSSGFGLGGGISSSSTSLSLEGGSELLGVECIEEGMQGGKAFSLQSGGFEGPECGKDLSVEWSKSRLGRRALLFVAKVSKTSSRTKTERELRKLEFSVKYDGPTGSSGKERVQEMSGHLVRSLGVGRFLDWGAVEARGSAGGLVVFRDNRVLELLEMEGGAFFVSYCFKNCEDGVHQRGLQHDQISKGKEELFQSAARRRFLEIIEELKLIDIPLNGGAFTWCGGLNDQSMSRFGNMQIKVDGFKELIKSRWMSYSFTGNNNFVLASKLKALKKDLKIWNRELFGCVANRKANALNRLGFYEVKEREAPLVGG</sequence>
<accession>A0A438K1X7</accession>
<reference evidence="1 2" key="1">
    <citation type="journal article" date="2018" name="PLoS Genet.">
        <title>Population sequencing reveals clonal diversity and ancestral inbreeding in the grapevine cultivar Chardonnay.</title>
        <authorList>
            <person name="Roach M.J."/>
            <person name="Johnson D.L."/>
            <person name="Bohlmann J."/>
            <person name="van Vuuren H.J."/>
            <person name="Jones S.J."/>
            <person name="Pretorius I.S."/>
            <person name="Schmidt S.A."/>
            <person name="Borneman A.R."/>
        </authorList>
    </citation>
    <scope>NUCLEOTIDE SEQUENCE [LARGE SCALE GENOMIC DNA]</scope>
    <source>
        <strain evidence="2">cv. Chardonnay</strain>
        <tissue evidence="1">Leaf</tissue>
    </source>
</reference>
<dbReference type="AlphaFoldDB" id="A0A438K1X7"/>
<evidence type="ECO:0000313" key="2">
    <source>
        <dbReference type="Proteomes" id="UP000288805"/>
    </source>
</evidence>
<name>A0A438K1X7_VITVI</name>
<dbReference type="EMBL" id="QGNW01000019">
    <property type="protein sequence ID" value="RVX15214.1"/>
    <property type="molecule type" value="Genomic_DNA"/>
</dbReference>
<proteinExistence type="predicted"/>
<dbReference type="Proteomes" id="UP000288805">
    <property type="component" value="Unassembled WGS sequence"/>
</dbReference>
<dbReference type="PANTHER" id="PTHR16092">
    <property type="entry name" value="SEC3/SYNTAXIN-RELATED"/>
    <property type="match status" value="1"/>
</dbReference>
<dbReference type="PANTHER" id="PTHR16092:SF14">
    <property type="entry name" value="EXOCYST COMPLEX COMPONENT 1 ISOFORM X1"/>
    <property type="match status" value="1"/>
</dbReference>
<protein>
    <submittedName>
        <fullName evidence="1">Exocyst complex component SEC3A</fullName>
    </submittedName>
</protein>
<gene>
    <name evidence="1" type="primary">SEC3A_0</name>
    <name evidence="1" type="ORF">CK203_007830</name>
</gene>
<organism evidence="1 2">
    <name type="scientific">Vitis vinifera</name>
    <name type="common">Grape</name>
    <dbReference type="NCBI Taxonomy" id="29760"/>
    <lineage>
        <taxon>Eukaryota</taxon>
        <taxon>Viridiplantae</taxon>
        <taxon>Streptophyta</taxon>
        <taxon>Embryophyta</taxon>
        <taxon>Tracheophyta</taxon>
        <taxon>Spermatophyta</taxon>
        <taxon>Magnoliopsida</taxon>
        <taxon>eudicotyledons</taxon>
        <taxon>Gunneridae</taxon>
        <taxon>Pentapetalae</taxon>
        <taxon>rosids</taxon>
        <taxon>Vitales</taxon>
        <taxon>Vitaceae</taxon>
        <taxon>Viteae</taxon>
        <taxon>Vitis</taxon>
    </lineage>
</organism>
<evidence type="ECO:0000313" key="1">
    <source>
        <dbReference type="EMBL" id="RVX15214.1"/>
    </source>
</evidence>